<sequence>MQSHDLKQIIKNADHAINQENFDDLMNFYSEDAILVVKPGMLAKGKAEIRRAFEAIANYFNHSLIVNQEKMEIIETGDTALVIAKAILSANQKKDSEFSMERTATYVFKKEVDGTWRCVIDNSYGAELLQ</sequence>
<evidence type="ECO:0000313" key="2">
    <source>
        <dbReference type="EMBL" id="MFB9762573.1"/>
    </source>
</evidence>
<proteinExistence type="predicted"/>
<protein>
    <submittedName>
        <fullName evidence="2">YybH family protein</fullName>
    </submittedName>
</protein>
<dbReference type="Proteomes" id="UP001589609">
    <property type="component" value="Unassembled WGS sequence"/>
</dbReference>
<reference evidence="2 3" key="1">
    <citation type="submission" date="2024-09" db="EMBL/GenBank/DDBJ databases">
        <authorList>
            <person name="Sun Q."/>
            <person name="Mori K."/>
        </authorList>
    </citation>
    <scope>NUCLEOTIDE SEQUENCE [LARGE SCALE GENOMIC DNA]</scope>
    <source>
        <strain evidence="2 3">JCM 11201</strain>
    </source>
</reference>
<name>A0ABV5WPJ7_9BACI</name>
<evidence type="ECO:0000313" key="3">
    <source>
        <dbReference type="Proteomes" id="UP001589609"/>
    </source>
</evidence>
<dbReference type="InterPro" id="IPR011944">
    <property type="entry name" value="Steroid_delta5-4_isomerase"/>
</dbReference>
<evidence type="ECO:0000259" key="1">
    <source>
        <dbReference type="Pfam" id="PF13474"/>
    </source>
</evidence>
<keyword evidence="3" id="KW-1185">Reference proteome</keyword>
<dbReference type="SUPFAM" id="SSF54427">
    <property type="entry name" value="NTF2-like"/>
    <property type="match status" value="1"/>
</dbReference>
<organism evidence="2 3">
    <name type="scientific">Ectobacillus funiculus</name>
    <dbReference type="NCBI Taxonomy" id="137993"/>
    <lineage>
        <taxon>Bacteria</taxon>
        <taxon>Bacillati</taxon>
        <taxon>Bacillota</taxon>
        <taxon>Bacilli</taxon>
        <taxon>Bacillales</taxon>
        <taxon>Bacillaceae</taxon>
        <taxon>Ectobacillus</taxon>
    </lineage>
</organism>
<accession>A0ABV5WPJ7</accession>
<dbReference type="InterPro" id="IPR037401">
    <property type="entry name" value="SnoaL-like"/>
</dbReference>
<dbReference type="NCBIfam" id="TIGR02246">
    <property type="entry name" value="SgcJ/EcaC family oxidoreductase"/>
    <property type="match status" value="1"/>
</dbReference>
<feature type="domain" description="SnoaL-like" evidence="1">
    <location>
        <begin position="8"/>
        <end position="119"/>
    </location>
</feature>
<dbReference type="Gene3D" id="3.10.450.50">
    <property type="match status" value="1"/>
</dbReference>
<gene>
    <name evidence="2" type="ORF">ACFFMS_30570</name>
</gene>
<dbReference type="Pfam" id="PF13474">
    <property type="entry name" value="SnoaL_3"/>
    <property type="match status" value="1"/>
</dbReference>
<dbReference type="InterPro" id="IPR032710">
    <property type="entry name" value="NTF2-like_dom_sf"/>
</dbReference>
<dbReference type="EMBL" id="JBHMAF010000199">
    <property type="protein sequence ID" value="MFB9762573.1"/>
    <property type="molecule type" value="Genomic_DNA"/>
</dbReference>
<dbReference type="RefSeq" id="WP_379952469.1">
    <property type="nucleotide sequence ID" value="NZ_JBHMAF010000199.1"/>
</dbReference>
<comment type="caution">
    <text evidence="2">The sequence shown here is derived from an EMBL/GenBank/DDBJ whole genome shotgun (WGS) entry which is preliminary data.</text>
</comment>